<feature type="domain" description="Mutator-like transposase" evidence="2">
    <location>
        <begin position="76"/>
        <end position="126"/>
    </location>
</feature>
<evidence type="ECO:0000313" key="3">
    <source>
        <dbReference type="EMBL" id="KAJ8881671.1"/>
    </source>
</evidence>
<gene>
    <name evidence="3" type="ORF">PR048_018157</name>
</gene>
<feature type="compositionally biased region" description="Low complexity" evidence="1">
    <location>
        <begin position="31"/>
        <end position="44"/>
    </location>
</feature>
<dbReference type="Proteomes" id="UP001159363">
    <property type="component" value="Chromosome 5"/>
</dbReference>
<evidence type="ECO:0000256" key="1">
    <source>
        <dbReference type="SAM" id="MobiDB-lite"/>
    </source>
</evidence>
<dbReference type="Pfam" id="PF20700">
    <property type="entry name" value="Mutator"/>
    <property type="match status" value="1"/>
</dbReference>
<dbReference type="EMBL" id="JARBHB010000006">
    <property type="protein sequence ID" value="KAJ8881671.1"/>
    <property type="molecule type" value="Genomic_DNA"/>
</dbReference>
<reference evidence="3 4" key="1">
    <citation type="submission" date="2023-02" db="EMBL/GenBank/DDBJ databases">
        <title>LHISI_Scaffold_Assembly.</title>
        <authorList>
            <person name="Stuart O.P."/>
            <person name="Cleave R."/>
            <person name="Magrath M.J.L."/>
            <person name="Mikheyev A.S."/>
        </authorList>
    </citation>
    <scope>NUCLEOTIDE SEQUENCE [LARGE SCALE GENOMIC DNA]</scope>
    <source>
        <strain evidence="3">Daus_M_001</strain>
        <tissue evidence="3">Leg muscle</tissue>
    </source>
</reference>
<keyword evidence="4" id="KW-1185">Reference proteome</keyword>
<organism evidence="3 4">
    <name type="scientific">Dryococelus australis</name>
    <dbReference type="NCBI Taxonomy" id="614101"/>
    <lineage>
        <taxon>Eukaryota</taxon>
        <taxon>Metazoa</taxon>
        <taxon>Ecdysozoa</taxon>
        <taxon>Arthropoda</taxon>
        <taxon>Hexapoda</taxon>
        <taxon>Insecta</taxon>
        <taxon>Pterygota</taxon>
        <taxon>Neoptera</taxon>
        <taxon>Polyneoptera</taxon>
        <taxon>Phasmatodea</taxon>
        <taxon>Verophasmatodea</taxon>
        <taxon>Anareolatae</taxon>
        <taxon>Phasmatidae</taxon>
        <taxon>Eurycanthinae</taxon>
        <taxon>Dryococelus</taxon>
    </lineage>
</organism>
<evidence type="ECO:0000259" key="2">
    <source>
        <dbReference type="Pfam" id="PF20700"/>
    </source>
</evidence>
<evidence type="ECO:0000313" key="4">
    <source>
        <dbReference type="Proteomes" id="UP001159363"/>
    </source>
</evidence>
<sequence>MCDGDHVLDTVYSVFTPAETDNSTSEETIVSHNTSVSNNETSTSQNKELISTTPPPILFRHMGAELSIVLTFPIGCGFRDMSIVREKRYGLRSCFIFKCKMCNVELPVNTEKDNQEMGVNSVRYNVYWRRTCTT</sequence>
<protein>
    <recommendedName>
        <fullName evidence="2">Mutator-like transposase domain-containing protein</fullName>
    </recommendedName>
</protein>
<feature type="region of interest" description="Disordered" evidence="1">
    <location>
        <begin position="23"/>
        <end position="50"/>
    </location>
</feature>
<proteinExistence type="predicted"/>
<accession>A0ABQ9HBH7</accession>
<name>A0ABQ9HBH7_9NEOP</name>
<dbReference type="InterPro" id="IPR049012">
    <property type="entry name" value="Mutator_transp_dom"/>
</dbReference>
<comment type="caution">
    <text evidence="3">The sequence shown here is derived from an EMBL/GenBank/DDBJ whole genome shotgun (WGS) entry which is preliminary data.</text>
</comment>